<evidence type="ECO:0000256" key="16">
    <source>
        <dbReference type="ARBA" id="ARBA00047493"/>
    </source>
</evidence>
<evidence type="ECO:0000256" key="19">
    <source>
        <dbReference type="PIRSR" id="PIRSR038895-2"/>
    </source>
</evidence>
<dbReference type="PROSITE" id="PS01011">
    <property type="entry name" value="FOLYLPOLYGLU_SYNT_1"/>
    <property type="match status" value="1"/>
</dbReference>
<evidence type="ECO:0000313" key="20">
    <source>
        <dbReference type="EMBL" id="RDW75425.1"/>
    </source>
</evidence>
<protein>
    <recommendedName>
        <fullName evidence="17">Folylpolyglutamate synthase</fullName>
        <ecNumber evidence="17">6.3.2.17</ecNumber>
    </recommendedName>
    <alternativeName>
        <fullName evidence="17">Folylpoly-gamma-glutamate synthetase</fullName>
    </alternativeName>
    <alternativeName>
        <fullName evidence="17">Tetrahydrofolylpolyglutamate synthase</fullName>
    </alternativeName>
</protein>
<evidence type="ECO:0000313" key="21">
    <source>
        <dbReference type="Proteomes" id="UP000256645"/>
    </source>
</evidence>
<evidence type="ECO:0000256" key="3">
    <source>
        <dbReference type="ARBA" id="ARBA00004496"/>
    </source>
</evidence>
<feature type="binding site" evidence="19">
    <location>
        <position position="162"/>
    </location>
    <ligand>
        <name>Mg(2+)</name>
        <dbReference type="ChEBI" id="CHEBI:18420"/>
        <label>1</label>
    </ligand>
</feature>
<keyword evidence="8 17" id="KW-0436">Ligase</keyword>
<comment type="similarity">
    <text evidence="5 17">Belongs to the folylpolyglutamate synthase family.</text>
</comment>
<dbReference type="InterPro" id="IPR001645">
    <property type="entry name" value="Folylpolyglutamate_synth"/>
</dbReference>
<dbReference type="GO" id="GO:0006730">
    <property type="term" value="P:one-carbon metabolic process"/>
    <property type="evidence" value="ECO:0007669"/>
    <property type="project" value="UniProtKB-KW"/>
</dbReference>
<keyword evidence="12 18" id="KW-0067">ATP-binding</keyword>
<evidence type="ECO:0000256" key="11">
    <source>
        <dbReference type="ARBA" id="ARBA00022792"/>
    </source>
</evidence>
<organism evidence="20 21">
    <name type="scientific">Coleophoma cylindrospora</name>
    <dbReference type="NCBI Taxonomy" id="1849047"/>
    <lineage>
        <taxon>Eukaryota</taxon>
        <taxon>Fungi</taxon>
        <taxon>Dikarya</taxon>
        <taxon>Ascomycota</taxon>
        <taxon>Pezizomycotina</taxon>
        <taxon>Leotiomycetes</taxon>
        <taxon>Helotiales</taxon>
        <taxon>Dermateaceae</taxon>
        <taxon>Coleophoma</taxon>
    </lineage>
</organism>
<comment type="catalytic activity">
    <reaction evidence="16 17">
        <text>(6S)-5,6,7,8-tetrahydrofolyl-(gamma-L-Glu)(n) + L-glutamate + ATP = (6S)-5,6,7,8-tetrahydrofolyl-(gamma-L-Glu)(n+1) + ADP + phosphate + H(+)</text>
        <dbReference type="Rhea" id="RHEA:10580"/>
        <dbReference type="Rhea" id="RHEA-COMP:14738"/>
        <dbReference type="Rhea" id="RHEA-COMP:14740"/>
        <dbReference type="ChEBI" id="CHEBI:15378"/>
        <dbReference type="ChEBI" id="CHEBI:29985"/>
        <dbReference type="ChEBI" id="CHEBI:30616"/>
        <dbReference type="ChEBI" id="CHEBI:43474"/>
        <dbReference type="ChEBI" id="CHEBI:141005"/>
        <dbReference type="ChEBI" id="CHEBI:456216"/>
        <dbReference type="EC" id="6.3.2.17"/>
    </reaction>
</comment>
<dbReference type="NCBIfam" id="TIGR01499">
    <property type="entry name" value="folC"/>
    <property type="match status" value="1"/>
</dbReference>
<dbReference type="GO" id="GO:0005524">
    <property type="term" value="F:ATP binding"/>
    <property type="evidence" value="ECO:0007669"/>
    <property type="project" value="UniProtKB-KW"/>
</dbReference>
<dbReference type="PANTHER" id="PTHR11136:SF5">
    <property type="entry name" value="FOLYLPOLYGLUTAMATE SYNTHASE, MITOCHONDRIAL"/>
    <property type="match status" value="1"/>
</dbReference>
<keyword evidence="6" id="KW-0963">Cytoplasm</keyword>
<dbReference type="SUPFAM" id="SSF53623">
    <property type="entry name" value="MurD-like peptide ligases, catalytic domain"/>
    <property type="match status" value="1"/>
</dbReference>
<dbReference type="GO" id="GO:0004326">
    <property type="term" value="F:tetrahydrofolylpolyglutamate synthase activity"/>
    <property type="evidence" value="ECO:0007669"/>
    <property type="project" value="UniProtKB-EC"/>
</dbReference>
<feature type="binding site" evidence="18">
    <location>
        <position position="306"/>
    </location>
    <ligand>
        <name>ATP</name>
        <dbReference type="ChEBI" id="CHEBI:30616"/>
    </ligand>
</feature>
<dbReference type="InterPro" id="IPR036615">
    <property type="entry name" value="Mur_ligase_C_dom_sf"/>
</dbReference>
<keyword evidence="9 19" id="KW-0479">Metal-binding</keyword>
<feature type="binding site" evidence="19">
    <location>
        <position position="96"/>
    </location>
    <ligand>
        <name>Mg(2+)</name>
        <dbReference type="ChEBI" id="CHEBI:18420"/>
        <label>1</label>
    </ligand>
</feature>
<evidence type="ECO:0000256" key="7">
    <source>
        <dbReference type="ARBA" id="ARBA00022563"/>
    </source>
</evidence>
<feature type="binding site" evidence="19">
    <location>
        <position position="190"/>
    </location>
    <ligand>
        <name>Mg(2+)</name>
        <dbReference type="ChEBI" id="CHEBI:18420"/>
        <label>1</label>
    </ligand>
</feature>
<dbReference type="UniPathway" id="UPA00850"/>
<evidence type="ECO:0000256" key="8">
    <source>
        <dbReference type="ARBA" id="ARBA00022598"/>
    </source>
</evidence>
<dbReference type="EC" id="6.3.2.17" evidence="17"/>
<dbReference type="PANTHER" id="PTHR11136">
    <property type="entry name" value="FOLYLPOLYGLUTAMATE SYNTHASE-RELATED"/>
    <property type="match status" value="1"/>
</dbReference>
<dbReference type="Gene3D" id="3.40.1190.10">
    <property type="entry name" value="Mur-like, catalytic domain"/>
    <property type="match status" value="1"/>
</dbReference>
<dbReference type="EMBL" id="PDLM01000006">
    <property type="protein sequence ID" value="RDW75425.1"/>
    <property type="molecule type" value="Genomic_DNA"/>
</dbReference>
<dbReference type="GO" id="GO:0005743">
    <property type="term" value="C:mitochondrial inner membrane"/>
    <property type="evidence" value="ECO:0007669"/>
    <property type="project" value="UniProtKB-SubCell"/>
</dbReference>
<comment type="pathway">
    <text evidence="4 17">Cofactor biosynthesis; tetrahydrofolylpolyglutamate biosynthesis.</text>
</comment>
<evidence type="ECO:0000256" key="14">
    <source>
        <dbReference type="ARBA" id="ARBA00023128"/>
    </source>
</evidence>
<dbReference type="GO" id="GO:0005759">
    <property type="term" value="C:mitochondrial matrix"/>
    <property type="evidence" value="ECO:0007669"/>
    <property type="project" value="UniProtKB-SubCell"/>
</dbReference>
<comment type="function">
    <text evidence="17">Catalyzes conversion of folates to polyglutamate derivatives allowing concentration of folate compounds in the cell and the intracellular retention of these cofactors, which are important substrates for most of the folate-dependent enzymes that are involved in one-carbon transfer reactions involved in purine, pyrimidine and amino acid synthesis.</text>
</comment>
<reference evidence="20 21" key="1">
    <citation type="journal article" date="2018" name="IMA Fungus">
        <title>IMA Genome-F 9: Draft genome sequence of Annulohypoxylon stygium, Aspergillus mulundensis, Berkeleyomyces basicola (syn. Thielaviopsis basicola), Ceratocystis smalleyi, two Cercospora beticola strains, Coleophoma cylindrospora, Fusarium fracticaudum, Phialophora cf. hyalina, and Morchella septimelata.</title>
        <authorList>
            <person name="Wingfield B.D."/>
            <person name="Bills G.F."/>
            <person name="Dong Y."/>
            <person name="Huang W."/>
            <person name="Nel W.J."/>
            <person name="Swalarsk-Parry B.S."/>
            <person name="Vaghefi N."/>
            <person name="Wilken P.M."/>
            <person name="An Z."/>
            <person name="de Beer Z.W."/>
            <person name="De Vos L."/>
            <person name="Chen L."/>
            <person name="Duong T.A."/>
            <person name="Gao Y."/>
            <person name="Hammerbacher A."/>
            <person name="Kikkert J.R."/>
            <person name="Li Y."/>
            <person name="Li H."/>
            <person name="Li K."/>
            <person name="Li Q."/>
            <person name="Liu X."/>
            <person name="Ma X."/>
            <person name="Naidoo K."/>
            <person name="Pethybridge S.J."/>
            <person name="Sun J."/>
            <person name="Steenkamp E.T."/>
            <person name="van der Nest M.A."/>
            <person name="van Wyk S."/>
            <person name="Wingfield M.J."/>
            <person name="Xiong C."/>
            <person name="Yue Q."/>
            <person name="Zhang X."/>
        </authorList>
    </citation>
    <scope>NUCLEOTIDE SEQUENCE [LARGE SCALE GENOMIC DNA]</scope>
    <source>
        <strain evidence="20 21">BP6252</strain>
    </source>
</reference>
<keyword evidence="7 17" id="KW-0554">One-carbon metabolism</keyword>
<sequence length="487" mass="54005">MSIQSSYIGSIECVKRLNQLQTGHHNLEINRSNRNHKPKRGIDVIRRNLPKLDISINDINHLNIIHVAGTKGKGSVCAYTESILRASGAVTGLFTSPHLTTVRDRFRISAQPLAQPLFVKYFHEVWNRLSAEPDPELGYSQFLTLLSYSIFKQQNVDTCIYETVVGGKYDSTNIVSHPIATGISILDIDHASLLGHGPYGTIAENIAWHKAGIMKTGCPAFSVQQPQQARGVLESRAIELATELKFIDLHLAALRESSLSTSAQYWNASLAINLAEAYIKKYPRKQVIEFDQAVAIGLRNCVWEGRFQKISHDACNWYIDGAHNKYSILIASEWFASKVLERSKVYPYVPHILIFNQQAANRGGDALLKSIFDTCKHKGVQFDYAIFTTNEVWEDGTVIDDFVNNNRAPDKCSAMQLQKCYAECWKSLASASTIVETASTIEGAMQSAKMICEKAGGGDIFITGSLHLVGGVLYFLKSASSSRVKLG</sequence>
<keyword evidence="14" id="KW-0496">Mitochondrion</keyword>
<dbReference type="InterPro" id="IPR023600">
    <property type="entry name" value="Folylpolyglutamate_synth_euk"/>
</dbReference>
<evidence type="ECO:0000256" key="2">
    <source>
        <dbReference type="ARBA" id="ARBA00004305"/>
    </source>
</evidence>
<comment type="cofactor">
    <cofactor evidence="17">
        <name>a monovalent cation</name>
        <dbReference type="ChEBI" id="CHEBI:60242"/>
    </cofactor>
    <text evidence="17">A monovalent cation.</text>
</comment>
<keyword evidence="13 19" id="KW-0460">Magnesium</keyword>
<dbReference type="AlphaFoldDB" id="A0A3D8RMZ5"/>
<keyword evidence="11" id="KW-0999">Mitochondrion inner membrane</keyword>
<dbReference type="Gene3D" id="3.90.190.20">
    <property type="entry name" value="Mur ligase, C-terminal domain"/>
    <property type="match status" value="1"/>
</dbReference>
<dbReference type="SUPFAM" id="SSF53244">
    <property type="entry name" value="MurD-like peptide ligases, peptide-binding domain"/>
    <property type="match status" value="1"/>
</dbReference>
<evidence type="ECO:0000256" key="5">
    <source>
        <dbReference type="ARBA" id="ARBA00008276"/>
    </source>
</evidence>
<evidence type="ECO:0000256" key="17">
    <source>
        <dbReference type="PIRNR" id="PIRNR038895"/>
    </source>
</evidence>
<comment type="subcellular location">
    <subcellularLocation>
        <location evidence="3">Cytoplasm</location>
    </subcellularLocation>
    <subcellularLocation>
        <location evidence="1">Mitochondrion inner membrane</location>
    </subcellularLocation>
    <subcellularLocation>
        <location evidence="2">Mitochondrion matrix</location>
    </subcellularLocation>
</comment>
<evidence type="ECO:0000256" key="1">
    <source>
        <dbReference type="ARBA" id="ARBA00004273"/>
    </source>
</evidence>
<gene>
    <name evidence="20" type="ORF">BP6252_06567</name>
</gene>
<dbReference type="PIRSF" id="PIRSF038895">
    <property type="entry name" value="FPGS"/>
    <property type="match status" value="1"/>
</dbReference>
<dbReference type="GO" id="GO:0046872">
    <property type="term" value="F:metal ion binding"/>
    <property type="evidence" value="ECO:0007669"/>
    <property type="project" value="UniProtKB-KW"/>
</dbReference>
<evidence type="ECO:0000256" key="12">
    <source>
        <dbReference type="ARBA" id="ARBA00022840"/>
    </source>
</evidence>
<dbReference type="InterPro" id="IPR018109">
    <property type="entry name" value="Folylpolyglutamate_synth_CS"/>
</dbReference>
<evidence type="ECO:0000256" key="10">
    <source>
        <dbReference type="ARBA" id="ARBA00022741"/>
    </source>
</evidence>
<feature type="binding site" evidence="18">
    <location>
        <position position="320"/>
    </location>
    <ligand>
        <name>ATP</name>
        <dbReference type="ChEBI" id="CHEBI:30616"/>
    </ligand>
</feature>
<evidence type="ECO:0000256" key="4">
    <source>
        <dbReference type="ARBA" id="ARBA00005150"/>
    </source>
</evidence>
<dbReference type="InterPro" id="IPR036565">
    <property type="entry name" value="Mur-like_cat_sf"/>
</dbReference>
<dbReference type="Proteomes" id="UP000256645">
    <property type="component" value="Unassembled WGS sequence"/>
</dbReference>
<evidence type="ECO:0000256" key="15">
    <source>
        <dbReference type="ARBA" id="ARBA00023136"/>
    </source>
</evidence>
<keyword evidence="21" id="KW-1185">Reference proteome</keyword>
<dbReference type="GO" id="GO:0005829">
    <property type="term" value="C:cytosol"/>
    <property type="evidence" value="ECO:0007669"/>
    <property type="project" value="TreeGrafter"/>
</dbReference>
<evidence type="ECO:0000256" key="13">
    <source>
        <dbReference type="ARBA" id="ARBA00022842"/>
    </source>
</evidence>
<dbReference type="STRING" id="1849047.A0A3D8RMZ5"/>
<keyword evidence="10 18" id="KW-0547">Nucleotide-binding</keyword>
<evidence type="ECO:0000256" key="6">
    <source>
        <dbReference type="ARBA" id="ARBA00022490"/>
    </source>
</evidence>
<keyword evidence="15" id="KW-0472">Membrane</keyword>
<proteinExistence type="inferred from homology"/>
<dbReference type="OrthoDB" id="5212574at2759"/>
<comment type="caution">
    <text evidence="20">The sequence shown here is derived from an EMBL/GenBank/DDBJ whole genome shotgun (WGS) entry which is preliminary data.</text>
</comment>
<evidence type="ECO:0000256" key="9">
    <source>
        <dbReference type="ARBA" id="ARBA00022723"/>
    </source>
</evidence>
<evidence type="ECO:0000256" key="18">
    <source>
        <dbReference type="PIRSR" id="PIRSR038895-1"/>
    </source>
</evidence>
<name>A0A3D8RMZ5_9HELO</name>
<accession>A0A3D8RMZ5</accession>